<evidence type="ECO:0000313" key="7">
    <source>
        <dbReference type="EMBL" id="MEA0970186.1"/>
    </source>
</evidence>
<evidence type="ECO:0000256" key="2">
    <source>
        <dbReference type="ARBA" id="ARBA00022475"/>
    </source>
</evidence>
<keyword evidence="4 6" id="KW-1133">Transmembrane helix</keyword>
<protein>
    <submittedName>
        <fullName evidence="7">YjgP/YjgQ family permease</fullName>
    </submittedName>
</protein>
<accession>A0ABU5NAI8</accession>
<sequence length="360" mass="41731">MYIYSKYIAKTIIPVLCVITVVLTSLVWIVQVLNLVSLLEKGVELKNFIKLVALLIPYLLFMIMPIISVIGVIYVYTRLQDERQLIILRGAGLNNYEIAKPALFVATILTIIAAYISAYLLPVSYNSLKTNISNVKETYVSNIIENRTFNQISKYTTIYVDRKNKNNEMQGIILFDNKIPENKTIFFAKKGEILNSDQQNTKFLLSEGLRHSYDAQGNITTLHFDHLVIEITSETQDDADPYRAKTSMELFIPQMLWPNLSIPIEKQNRLITEGHSRLIWPLFNFVFVFLALATFLNFSYTRKTQVKQFIYTFVPVLIASYFHFTLQKMAYKDLDYIFLCYGNVFICIIFSMWQSTRNSL</sequence>
<evidence type="ECO:0000256" key="6">
    <source>
        <dbReference type="SAM" id="Phobius"/>
    </source>
</evidence>
<feature type="transmembrane region" description="Helical" evidence="6">
    <location>
        <begin position="278"/>
        <end position="296"/>
    </location>
</feature>
<feature type="transmembrane region" description="Helical" evidence="6">
    <location>
        <begin position="308"/>
        <end position="324"/>
    </location>
</feature>
<feature type="transmembrane region" description="Helical" evidence="6">
    <location>
        <begin position="336"/>
        <end position="353"/>
    </location>
</feature>
<keyword evidence="5 6" id="KW-0472">Membrane</keyword>
<evidence type="ECO:0000256" key="4">
    <source>
        <dbReference type="ARBA" id="ARBA00022989"/>
    </source>
</evidence>
<keyword evidence="3 6" id="KW-0812">Transmembrane</keyword>
<evidence type="ECO:0000256" key="3">
    <source>
        <dbReference type="ARBA" id="ARBA00022692"/>
    </source>
</evidence>
<dbReference type="Proteomes" id="UP001291687">
    <property type="component" value="Unassembled WGS sequence"/>
</dbReference>
<dbReference type="PANTHER" id="PTHR33529">
    <property type="entry name" value="SLR0882 PROTEIN-RELATED"/>
    <property type="match status" value="1"/>
</dbReference>
<dbReference type="RefSeq" id="WP_322776092.1">
    <property type="nucleotide sequence ID" value="NZ_JARJFB010000005.1"/>
</dbReference>
<evidence type="ECO:0000256" key="1">
    <source>
        <dbReference type="ARBA" id="ARBA00004651"/>
    </source>
</evidence>
<feature type="transmembrane region" description="Helical" evidence="6">
    <location>
        <begin position="51"/>
        <end position="77"/>
    </location>
</feature>
<proteinExistence type="predicted"/>
<feature type="transmembrane region" description="Helical" evidence="6">
    <location>
        <begin position="98"/>
        <end position="121"/>
    </location>
</feature>
<comment type="subcellular location">
    <subcellularLocation>
        <location evidence="1">Cell membrane</location>
        <topology evidence="1">Multi-pass membrane protein</topology>
    </subcellularLocation>
</comment>
<evidence type="ECO:0000313" key="8">
    <source>
        <dbReference type="Proteomes" id="UP001291687"/>
    </source>
</evidence>
<name>A0ABU5NAI8_9RICK</name>
<keyword evidence="2" id="KW-1003">Cell membrane</keyword>
<keyword evidence="8" id="KW-1185">Reference proteome</keyword>
<dbReference type="EMBL" id="JARJFB010000005">
    <property type="protein sequence ID" value="MEA0970186.1"/>
    <property type="molecule type" value="Genomic_DNA"/>
</dbReference>
<feature type="transmembrane region" description="Helical" evidence="6">
    <location>
        <begin position="12"/>
        <end position="31"/>
    </location>
</feature>
<organism evidence="7 8">
    <name type="scientific">Candidatus Megaera venefica</name>
    <dbReference type="NCBI Taxonomy" id="2055910"/>
    <lineage>
        <taxon>Bacteria</taxon>
        <taxon>Pseudomonadati</taxon>
        <taxon>Pseudomonadota</taxon>
        <taxon>Alphaproteobacteria</taxon>
        <taxon>Rickettsiales</taxon>
        <taxon>Rickettsiaceae</taxon>
        <taxon>Candidatus Megaera</taxon>
    </lineage>
</organism>
<reference evidence="7 8" key="1">
    <citation type="submission" date="2023-03" db="EMBL/GenBank/DDBJ databases">
        <title>Host association and intracellularity evolved multiple times independently in the Rickettsiales.</title>
        <authorList>
            <person name="Castelli M."/>
            <person name="Nardi T."/>
            <person name="Gammuto L."/>
            <person name="Bellinzona G."/>
            <person name="Sabaneyeva E."/>
            <person name="Potekhin A."/>
            <person name="Serra V."/>
            <person name="Petroni G."/>
            <person name="Sassera D."/>
        </authorList>
    </citation>
    <scope>NUCLEOTIDE SEQUENCE [LARGE SCALE GENOMIC DNA]</scope>
    <source>
        <strain evidence="7 8">Sr 2-6</strain>
    </source>
</reference>
<dbReference type="InterPro" id="IPR005495">
    <property type="entry name" value="LptG/LptF_permease"/>
</dbReference>
<gene>
    <name evidence="7" type="ORF">Megvenef_00138</name>
</gene>
<comment type="caution">
    <text evidence="7">The sequence shown here is derived from an EMBL/GenBank/DDBJ whole genome shotgun (WGS) entry which is preliminary data.</text>
</comment>
<dbReference type="Pfam" id="PF03739">
    <property type="entry name" value="LptF_LptG"/>
    <property type="match status" value="1"/>
</dbReference>
<dbReference type="PANTHER" id="PTHR33529:SF6">
    <property type="entry name" value="YJGP_YJGQ FAMILY PERMEASE"/>
    <property type="match status" value="1"/>
</dbReference>
<evidence type="ECO:0000256" key="5">
    <source>
        <dbReference type="ARBA" id="ARBA00023136"/>
    </source>
</evidence>